<dbReference type="Gene3D" id="2.30.30.230">
    <property type="entry name" value="Fumarylacetoacetase, N-terminal domain"/>
    <property type="match status" value="1"/>
</dbReference>
<evidence type="ECO:0000256" key="3">
    <source>
        <dbReference type="ARBA" id="ARBA00004782"/>
    </source>
</evidence>
<dbReference type="AlphaFoldDB" id="R9NYU8"/>
<evidence type="ECO:0000256" key="4">
    <source>
        <dbReference type="ARBA" id="ARBA00010211"/>
    </source>
</evidence>
<dbReference type="STRING" id="1305764.R9NYU8"/>
<feature type="domain" description="Fumarylacetoacetase N-terminal" evidence="16">
    <location>
        <begin position="89"/>
        <end position="198"/>
    </location>
</feature>
<evidence type="ECO:0000259" key="16">
    <source>
        <dbReference type="Pfam" id="PF09298"/>
    </source>
</evidence>
<gene>
    <name evidence="17" type="ORF">PHSY_001472</name>
</gene>
<dbReference type="RefSeq" id="XP_012187491.1">
    <property type="nucleotide sequence ID" value="XM_012332101.1"/>
</dbReference>
<dbReference type="GO" id="GO:0006559">
    <property type="term" value="P:L-phenylalanine catabolic process"/>
    <property type="evidence" value="ECO:0007669"/>
    <property type="project" value="UniProtKB-UniPathway"/>
</dbReference>
<keyword evidence="7 17" id="KW-0378">Hydrolase</keyword>
<dbReference type="GO" id="GO:1902000">
    <property type="term" value="P:homogentisate catabolic process"/>
    <property type="evidence" value="ECO:0007669"/>
    <property type="project" value="TreeGrafter"/>
</dbReference>
<dbReference type="eggNOG" id="KOG2843">
    <property type="taxonomic scope" value="Eukaryota"/>
</dbReference>
<evidence type="ECO:0000256" key="5">
    <source>
        <dbReference type="ARBA" id="ARBA00012094"/>
    </source>
</evidence>
<feature type="binding site" evidence="13">
    <location>
        <position position="444"/>
    </location>
    <ligand>
        <name>substrate</name>
    </ligand>
</feature>
<evidence type="ECO:0000256" key="9">
    <source>
        <dbReference type="ARBA" id="ARBA00022842"/>
    </source>
</evidence>
<evidence type="ECO:0000313" key="17">
    <source>
        <dbReference type="EMBL" id="GAC93904.1"/>
    </source>
</evidence>
<dbReference type="InterPro" id="IPR005959">
    <property type="entry name" value="Fumarylacetoacetase"/>
</dbReference>
<name>R9NYU8_PSEHS</name>
<dbReference type="Pfam" id="PF01557">
    <property type="entry name" value="FAA_hydrolase"/>
    <property type="match status" value="1"/>
</dbReference>
<dbReference type="SUPFAM" id="SSF56529">
    <property type="entry name" value="FAH"/>
    <property type="match status" value="1"/>
</dbReference>
<keyword evidence="11" id="KW-0585">Phenylalanine catabolism</keyword>
<dbReference type="PANTHER" id="PTHR43069">
    <property type="entry name" value="FUMARYLACETOACETASE"/>
    <property type="match status" value="1"/>
</dbReference>
<dbReference type="GO" id="GO:0004334">
    <property type="term" value="F:fumarylacetoacetase activity"/>
    <property type="evidence" value="ECO:0007669"/>
    <property type="project" value="UniProtKB-EC"/>
</dbReference>
<keyword evidence="18" id="KW-1185">Reference proteome</keyword>
<evidence type="ECO:0000256" key="10">
    <source>
        <dbReference type="ARBA" id="ARBA00022878"/>
    </source>
</evidence>
<dbReference type="EC" id="3.7.1.2" evidence="5"/>
<evidence type="ECO:0000256" key="8">
    <source>
        <dbReference type="ARBA" id="ARBA00022837"/>
    </source>
</evidence>
<comment type="cofactor">
    <cofactor evidence="2 14">
        <name>Mg(2+)</name>
        <dbReference type="ChEBI" id="CHEBI:18420"/>
    </cofactor>
</comment>
<keyword evidence="8 14" id="KW-0106">Calcium</keyword>
<reference evidence="18" key="1">
    <citation type="journal article" date="2013" name="Genome Announc.">
        <title>Draft genome sequence of the basidiomycetous yeast-like fungus Pseudozyma hubeiensis SY62, which produces an abundant amount of the biosurfactant mannosylerythritol lipids.</title>
        <authorList>
            <person name="Konishi M."/>
            <person name="Hatada Y."/>
            <person name="Horiuchi J."/>
        </authorList>
    </citation>
    <scope>NUCLEOTIDE SEQUENCE [LARGE SCALE GENOMIC DNA]</scope>
    <source>
        <strain evidence="18">SY62</strain>
    </source>
</reference>
<proteinExistence type="inferred from homology"/>
<feature type="binding site" evidence="14">
    <location>
        <position position="323"/>
    </location>
    <ligand>
        <name>Ca(2+)</name>
        <dbReference type="ChEBI" id="CHEBI:29108"/>
    </ligand>
</feature>
<dbReference type="InterPro" id="IPR011234">
    <property type="entry name" value="Fumarylacetoacetase-like_C"/>
</dbReference>
<evidence type="ECO:0000256" key="11">
    <source>
        <dbReference type="ARBA" id="ARBA00023232"/>
    </source>
</evidence>
<feature type="binding site" evidence="13">
    <location>
        <position position="330"/>
    </location>
    <ligand>
        <name>substrate</name>
    </ligand>
</feature>
<organism evidence="17 18">
    <name type="scientific">Pseudozyma hubeiensis (strain SY62)</name>
    <name type="common">Yeast</name>
    <dbReference type="NCBI Taxonomy" id="1305764"/>
    <lineage>
        <taxon>Eukaryota</taxon>
        <taxon>Fungi</taxon>
        <taxon>Dikarya</taxon>
        <taxon>Basidiomycota</taxon>
        <taxon>Ustilaginomycotina</taxon>
        <taxon>Ustilaginomycetes</taxon>
        <taxon>Ustilaginales</taxon>
        <taxon>Ustilaginaceae</taxon>
        <taxon>Pseudozyma</taxon>
    </lineage>
</organism>
<evidence type="ECO:0000256" key="7">
    <source>
        <dbReference type="ARBA" id="ARBA00022801"/>
    </source>
</evidence>
<feature type="binding site" evidence="14">
    <location>
        <position position="347"/>
    </location>
    <ligand>
        <name>Mg(2+)</name>
        <dbReference type="ChEBI" id="CHEBI:18420"/>
    </ligand>
</feature>
<feature type="binding site" evidence="14">
    <location>
        <position position="281"/>
    </location>
    <ligand>
        <name>Ca(2+)</name>
        <dbReference type="ChEBI" id="CHEBI:29108"/>
    </ligand>
</feature>
<dbReference type="EMBL" id="DF238778">
    <property type="protein sequence ID" value="GAC93904.1"/>
    <property type="molecule type" value="Genomic_DNA"/>
</dbReference>
<dbReference type="GO" id="GO:0046872">
    <property type="term" value="F:metal ion binding"/>
    <property type="evidence" value="ECO:0007669"/>
    <property type="project" value="UniProtKB-KW"/>
</dbReference>
<dbReference type="NCBIfam" id="TIGR01266">
    <property type="entry name" value="fum_ac_acetase"/>
    <property type="match status" value="1"/>
</dbReference>
<feature type="binding site" evidence="14">
    <location>
        <position position="206"/>
    </location>
    <ligand>
        <name>Ca(2+)</name>
        <dbReference type="ChEBI" id="CHEBI:29108"/>
    </ligand>
</feature>
<comment type="cofactor">
    <cofactor evidence="1 14">
        <name>Ca(2+)</name>
        <dbReference type="ChEBI" id="CHEBI:29108"/>
    </cofactor>
</comment>
<comment type="similarity">
    <text evidence="4">Belongs to the FAH family.</text>
</comment>
<sequence>MTAKEVVVRTYRSNRSRNMLPRTCEPEQLYKPHMIHASQRRQLPCEQRGEVGARETGYDFEKSAMTKTNPIERLESVVTYAADHPFPLENLPWTVFSTTQDPTRRCAVRIADQLVDLTQLSSAAADAFSDSPFSADQAASLFSQSTLNAYLAQPRHIHQAFRGFLQHILSAGSPVFASRPQLLDDVLIPVERATLHLPIRAGDYTDFCASKYHCTSTGRLMFNDPTRPLEDQWYQLPIGYHGRSSSLVISGTNFARPRGIFRTKPGSPDVEFGPSKRMDFELEVAFVVGGQGAADSEDLNALGRPVGLEHAEELIFGMMLMNDWSARDIQGYEMNPLGPFTGKNFATTLSPYLVELAALEPFRVASPTVEHTPFAYLDHKGKGTTWDVNLQAHLAPSSAGDVKTWTKITDTSLKHVYWTAAQMVAHHTVTGCNLRAADTFATGTVSGPFEDPHSEASLIEACKAGRQPIPLVTQKGGEAQTRTFLEDGDEIRITGSAYDADSKLHIGFGECTGQLLPAEQL</sequence>
<evidence type="ECO:0000256" key="6">
    <source>
        <dbReference type="ARBA" id="ARBA00022723"/>
    </source>
</evidence>
<feature type="binding site" evidence="14">
    <location>
        <position position="323"/>
    </location>
    <ligand>
        <name>Mg(2+)</name>
        <dbReference type="ChEBI" id="CHEBI:18420"/>
    </ligand>
</feature>
<dbReference type="Gene3D" id="3.90.850.10">
    <property type="entry name" value="Fumarylacetoacetase-like, C-terminal domain"/>
    <property type="match status" value="1"/>
</dbReference>
<dbReference type="HOGENOM" id="CLU_026207_2_0_1"/>
<evidence type="ECO:0000256" key="1">
    <source>
        <dbReference type="ARBA" id="ARBA00001913"/>
    </source>
</evidence>
<comment type="pathway">
    <text evidence="3">Amino-acid degradation; L-phenylalanine degradation; acetoacetate and fumarate from L-phenylalanine: step 6/6.</text>
</comment>
<dbReference type="GO" id="GO:0006572">
    <property type="term" value="P:L-tyrosine catabolic process"/>
    <property type="evidence" value="ECO:0007669"/>
    <property type="project" value="UniProtKB-KW"/>
</dbReference>
<evidence type="ECO:0000259" key="15">
    <source>
        <dbReference type="Pfam" id="PF01557"/>
    </source>
</evidence>
<feature type="domain" description="Fumarylacetoacetase-like C-terminal" evidence="15">
    <location>
        <begin position="213"/>
        <end position="511"/>
    </location>
</feature>
<evidence type="ECO:0000256" key="2">
    <source>
        <dbReference type="ARBA" id="ARBA00001946"/>
    </source>
</evidence>
<evidence type="ECO:0000313" key="18">
    <source>
        <dbReference type="Proteomes" id="UP000014071"/>
    </source>
</evidence>
<keyword evidence="9 14" id="KW-0460">Magnesium</keyword>
<dbReference type="GeneID" id="24106770"/>
<dbReference type="Pfam" id="PF09298">
    <property type="entry name" value="FAA_hydrolase_N"/>
    <property type="match status" value="1"/>
</dbReference>
<dbReference type="InterPro" id="IPR036462">
    <property type="entry name" value="Fumarylacetoacetase_N_sf"/>
</dbReference>
<feature type="binding site" evidence="14">
    <location>
        <position position="343"/>
    </location>
    <ligand>
        <name>Mg(2+)</name>
        <dbReference type="ChEBI" id="CHEBI:18420"/>
    </ligand>
</feature>
<keyword evidence="6 14" id="KW-0479">Metal-binding</keyword>
<feature type="binding site" evidence="14">
    <location>
        <position position="283"/>
    </location>
    <ligand>
        <name>Ca(2+)</name>
        <dbReference type="ChEBI" id="CHEBI:29108"/>
    </ligand>
</feature>
<evidence type="ECO:0000256" key="14">
    <source>
        <dbReference type="PIRSR" id="PIRSR605959-3"/>
    </source>
</evidence>
<feature type="active site" description="Proton acceptor" evidence="12">
    <location>
        <position position="213"/>
    </location>
</feature>
<keyword evidence="10" id="KW-0828">Tyrosine catabolism</keyword>
<dbReference type="SUPFAM" id="SSF63433">
    <property type="entry name" value="Fumarylacetoacetate hydrolase, FAH, N-terminal domain"/>
    <property type="match status" value="1"/>
</dbReference>
<dbReference type="Proteomes" id="UP000014071">
    <property type="component" value="Unassembled WGS sequence"/>
</dbReference>
<accession>R9NYU8</accession>
<dbReference type="UniPathway" id="UPA00139">
    <property type="reaction ID" value="UER00341"/>
</dbReference>
<dbReference type="InterPro" id="IPR036663">
    <property type="entry name" value="Fumarylacetoacetase_C_sf"/>
</dbReference>
<evidence type="ECO:0000256" key="12">
    <source>
        <dbReference type="PIRSR" id="PIRSR605959-1"/>
    </source>
</evidence>
<dbReference type="OrthoDB" id="411064at2759"/>
<evidence type="ECO:0000256" key="13">
    <source>
        <dbReference type="PIRSR" id="PIRSR605959-2"/>
    </source>
</evidence>
<dbReference type="InterPro" id="IPR015377">
    <property type="entry name" value="Fumarylacetoacetase_N"/>
</dbReference>
<protein>
    <recommendedName>
        <fullName evidence="5">fumarylacetoacetase</fullName>
        <ecNumber evidence="5">3.7.1.2</ecNumber>
    </recommendedName>
</protein>
<dbReference type="PANTHER" id="PTHR43069:SF2">
    <property type="entry name" value="FUMARYLACETOACETASE"/>
    <property type="match status" value="1"/>
</dbReference>